<evidence type="ECO:0000313" key="4">
    <source>
        <dbReference type="Proteomes" id="UP000092018"/>
    </source>
</evidence>
<keyword evidence="1" id="KW-1133">Transmembrane helix</keyword>
<keyword evidence="1" id="KW-0472">Membrane</keyword>
<proteinExistence type="predicted"/>
<dbReference type="InterPro" id="IPR028087">
    <property type="entry name" value="Tad_N"/>
</dbReference>
<feature type="transmembrane region" description="Helical" evidence="1">
    <location>
        <begin position="12"/>
        <end position="34"/>
    </location>
</feature>
<dbReference type="RefSeq" id="WP_017029184.1">
    <property type="nucleotide sequence ID" value="NZ_CP016177.1"/>
</dbReference>
<name>A0AAN1CR80_9VIBR</name>
<keyword evidence="1" id="KW-0812">Transmembrane</keyword>
<dbReference type="KEGG" id="vbr:A6E01_02920"/>
<gene>
    <name evidence="3" type="ORF">A6E01_02920</name>
</gene>
<organism evidence="3 4">
    <name type="scientific">Vibrio breoganii</name>
    <dbReference type="NCBI Taxonomy" id="553239"/>
    <lineage>
        <taxon>Bacteria</taxon>
        <taxon>Pseudomonadati</taxon>
        <taxon>Pseudomonadota</taxon>
        <taxon>Gammaproteobacteria</taxon>
        <taxon>Vibrionales</taxon>
        <taxon>Vibrionaceae</taxon>
        <taxon>Vibrio</taxon>
    </lineage>
</organism>
<dbReference type="EMBL" id="CP016177">
    <property type="protein sequence ID" value="ANO32225.1"/>
    <property type="molecule type" value="Genomic_DNA"/>
</dbReference>
<feature type="domain" description="Putative Flp pilus-assembly TadG-like N-terminal" evidence="2">
    <location>
        <begin position="16"/>
        <end position="59"/>
    </location>
</feature>
<evidence type="ECO:0000313" key="3">
    <source>
        <dbReference type="EMBL" id="ANO32225.1"/>
    </source>
</evidence>
<evidence type="ECO:0000256" key="1">
    <source>
        <dbReference type="SAM" id="Phobius"/>
    </source>
</evidence>
<accession>A0AAN1CR80</accession>
<sequence length="396" mass="41448">MKLAHRGHHKQSGLVVILFTIALTVLLGFAALAIDVNHVVLNKSRIQNGVDAAALAGAVVADTGDATQSQIASAVLATIKNYSSLDGNSDITVDQDVSFGEGSLSLKLSDKATLKIQFSNDPTSFPGVVGSNDDTYVRVEVTDVALESFLIGILGIGKSVSASAVAGPSSSVEQTCNLVPMAACAVDGNDSKNGGYTVGQEQELKSSSWKEHDIQAPGNFGLLDFLDDHSVLRDHLAGGYKGCLTIGENVGVKPGGSIGNVAAGLNTRFDDDSSEEYPSDKWIGEGTYSDYEDALVNETDSNNYIDDGELYRRTLQIPIIDCSKGSGSGNGYSAPVVTIGCFFMKKPAPSNNGSKEGVIAEYRPNCLVNNASFGQTPSDSGAYKIQLYKDPVGSGA</sequence>
<dbReference type="Pfam" id="PF13400">
    <property type="entry name" value="Tad"/>
    <property type="match status" value="1"/>
</dbReference>
<dbReference type="Proteomes" id="UP000092018">
    <property type="component" value="Chromosome 1"/>
</dbReference>
<dbReference type="AlphaFoldDB" id="A0AAN1CR80"/>
<protein>
    <recommendedName>
        <fullName evidence="2">Putative Flp pilus-assembly TadG-like N-terminal domain-containing protein</fullName>
    </recommendedName>
</protein>
<reference evidence="3 4" key="1">
    <citation type="submission" date="2016-06" db="EMBL/GenBank/DDBJ databases">
        <title>Adaptive Radiation by Waves of Gene Transfer Leads to Fine-Scale Resource Partitioning in Marine Microbes.</title>
        <authorList>
            <person name="Hehemann J.-H."/>
            <person name="Arevalo P."/>
            <person name="Datta M.S."/>
            <person name="Yu X."/>
            <person name="Corzett C."/>
            <person name="Henschel A."/>
            <person name="Preheim S.P."/>
            <person name="Timberlake S."/>
            <person name="Alm E.J."/>
            <person name="Polz M.F."/>
        </authorList>
    </citation>
    <scope>NUCLEOTIDE SEQUENCE [LARGE SCALE GENOMIC DNA]</scope>
    <source>
        <strain evidence="3 4">FF50</strain>
    </source>
</reference>
<evidence type="ECO:0000259" key="2">
    <source>
        <dbReference type="Pfam" id="PF13400"/>
    </source>
</evidence>